<reference evidence="1 2" key="1">
    <citation type="submission" date="2021-04" db="EMBL/GenBank/DDBJ databases">
        <authorList>
            <person name="Bliznina A."/>
        </authorList>
    </citation>
    <scope>NUCLEOTIDE SEQUENCE [LARGE SCALE GENOMIC DNA]</scope>
</reference>
<accession>A0ABN7T3D7</accession>
<evidence type="ECO:0000313" key="1">
    <source>
        <dbReference type="EMBL" id="CAG5110848.1"/>
    </source>
</evidence>
<gene>
    <name evidence="1" type="ORF">OKIOD_LOCUS13968</name>
</gene>
<proteinExistence type="predicted"/>
<evidence type="ECO:0000313" key="2">
    <source>
        <dbReference type="Proteomes" id="UP001158576"/>
    </source>
</evidence>
<dbReference type="Proteomes" id="UP001158576">
    <property type="component" value="Chromosome 2"/>
</dbReference>
<organism evidence="1 2">
    <name type="scientific">Oikopleura dioica</name>
    <name type="common">Tunicate</name>
    <dbReference type="NCBI Taxonomy" id="34765"/>
    <lineage>
        <taxon>Eukaryota</taxon>
        <taxon>Metazoa</taxon>
        <taxon>Chordata</taxon>
        <taxon>Tunicata</taxon>
        <taxon>Appendicularia</taxon>
        <taxon>Copelata</taxon>
        <taxon>Oikopleuridae</taxon>
        <taxon>Oikopleura</taxon>
    </lineage>
</organism>
<dbReference type="EMBL" id="OU015567">
    <property type="protein sequence ID" value="CAG5110848.1"/>
    <property type="molecule type" value="Genomic_DNA"/>
</dbReference>
<name>A0ABN7T3D7_OIKDI</name>
<protein>
    <submittedName>
        <fullName evidence="1">Oidioi.mRNA.OKI2018_I69.chr2.g5203.t1.cds</fullName>
    </submittedName>
</protein>
<sequence length="130" mass="15106">MDSDGVVCCERRQSPYAIIVASRNMTIPPISNDYEIEFSLTNSYQFELLMKENYGIQHQILSIIDNELNLTSLEFTALDEFASTYKFVDNAFLENHYHLVRMWIFMRLCSNGFDSNRLAALNCWRNSLSA</sequence>
<keyword evidence="2" id="KW-1185">Reference proteome</keyword>